<name>A0A1R3GNE4_9ROSI</name>
<feature type="region of interest" description="Disordered" evidence="1">
    <location>
        <begin position="126"/>
        <end position="145"/>
    </location>
</feature>
<evidence type="ECO:0000313" key="3">
    <source>
        <dbReference type="Proteomes" id="UP000187203"/>
    </source>
</evidence>
<proteinExistence type="predicted"/>
<dbReference type="AlphaFoldDB" id="A0A1R3GNE4"/>
<sequence>MIVSEKKHKSRGHSRRRDFRGRRNVSSGTSRFRSASQRKEKEVQIWRPKVNDSKFESNFNEGKDEAGPSGVVTSDHDPTQNALLNDNTVLVNRVLSKPNELAVTFVEKPFSPPHSSLNSETVCLDKGEPTPKEFQSPMPSSSDQAMPSEILISSAQSLGQSVDAGPVGETLSGQNLGNGNGEVDNGSTEMVEIQ</sequence>
<reference evidence="3" key="1">
    <citation type="submission" date="2013-09" db="EMBL/GenBank/DDBJ databases">
        <title>Corchorus olitorius genome sequencing.</title>
        <authorList>
            <person name="Alam M."/>
            <person name="Haque M.S."/>
            <person name="Islam M.S."/>
            <person name="Emdad E.M."/>
            <person name="Islam M.M."/>
            <person name="Ahmed B."/>
            <person name="Halim A."/>
            <person name="Hossen Q.M.M."/>
            <person name="Hossain M.Z."/>
            <person name="Ahmed R."/>
            <person name="Khan M.M."/>
            <person name="Islam R."/>
            <person name="Rashid M.M."/>
            <person name="Khan S.A."/>
            <person name="Rahman M.S."/>
            <person name="Alam M."/>
            <person name="Yahiya A.S."/>
            <person name="Khan M.S."/>
            <person name="Azam M.S."/>
            <person name="Haque T."/>
            <person name="Lashkar M.Z.H."/>
            <person name="Akhand A.I."/>
            <person name="Morshed G."/>
            <person name="Roy S."/>
            <person name="Uddin K.S."/>
            <person name="Rabeya T."/>
            <person name="Hossain A.S."/>
            <person name="Chowdhury A."/>
            <person name="Snigdha A.R."/>
            <person name="Mortoza M.S."/>
            <person name="Matin S.A."/>
            <person name="Hoque S.M.E."/>
            <person name="Islam M.K."/>
            <person name="Roy D.K."/>
            <person name="Haider R."/>
            <person name="Moosa M.M."/>
            <person name="Elias S.M."/>
            <person name="Hasan A.M."/>
            <person name="Jahan S."/>
            <person name="Shafiuddin M."/>
            <person name="Mahmood N."/>
            <person name="Shommy N.S."/>
        </authorList>
    </citation>
    <scope>NUCLEOTIDE SEQUENCE [LARGE SCALE GENOMIC DNA]</scope>
    <source>
        <strain evidence="3">cv. O-4</strain>
    </source>
</reference>
<feature type="compositionally biased region" description="Basic and acidic residues" evidence="1">
    <location>
        <begin position="37"/>
        <end position="66"/>
    </location>
</feature>
<feature type="compositionally biased region" description="Basic residues" evidence="1">
    <location>
        <begin position="1"/>
        <end position="23"/>
    </location>
</feature>
<organism evidence="2 3">
    <name type="scientific">Corchorus olitorius</name>
    <dbReference type="NCBI Taxonomy" id="93759"/>
    <lineage>
        <taxon>Eukaryota</taxon>
        <taxon>Viridiplantae</taxon>
        <taxon>Streptophyta</taxon>
        <taxon>Embryophyta</taxon>
        <taxon>Tracheophyta</taxon>
        <taxon>Spermatophyta</taxon>
        <taxon>Magnoliopsida</taxon>
        <taxon>eudicotyledons</taxon>
        <taxon>Gunneridae</taxon>
        <taxon>Pentapetalae</taxon>
        <taxon>rosids</taxon>
        <taxon>malvids</taxon>
        <taxon>Malvales</taxon>
        <taxon>Malvaceae</taxon>
        <taxon>Grewioideae</taxon>
        <taxon>Apeibeae</taxon>
        <taxon>Corchorus</taxon>
    </lineage>
</organism>
<feature type="region of interest" description="Disordered" evidence="1">
    <location>
        <begin position="1"/>
        <end position="78"/>
    </location>
</feature>
<gene>
    <name evidence="2" type="ORF">COLO4_34156</name>
</gene>
<comment type="caution">
    <text evidence="2">The sequence shown here is derived from an EMBL/GenBank/DDBJ whole genome shotgun (WGS) entry which is preliminary data.</text>
</comment>
<keyword evidence="3" id="KW-1185">Reference proteome</keyword>
<feature type="region of interest" description="Disordered" evidence="1">
    <location>
        <begin position="160"/>
        <end position="194"/>
    </location>
</feature>
<dbReference type="EMBL" id="AWUE01022103">
    <property type="protein sequence ID" value="OMO59557.1"/>
    <property type="molecule type" value="Genomic_DNA"/>
</dbReference>
<accession>A0A1R3GNE4</accession>
<protein>
    <submittedName>
        <fullName evidence="2">Uncharacterized protein</fullName>
    </submittedName>
</protein>
<evidence type="ECO:0000256" key="1">
    <source>
        <dbReference type="SAM" id="MobiDB-lite"/>
    </source>
</evidence>
<dbReference type="Proteomes" id="UP000187203">
    <property type="component" value="Unassembled WGS sequence"/>
</dbReference>
<evidence type="ECO:0000313" key="2">
    <source>
        <dbReference type="EMBL" id="OMO59557.1"/>
    </source>
</evidence>